<evidence type="ECO:0000313" key="2">
    <source>
        <dbReference type="Proteomes" id="UP001642464"/>
    </source>
</evidence>
<gene>
    <name evidence="1" type="ORF">SCF082_LOCUS37373</name>
</gene>
<reference evidence="1 2" key="1">
    <citation type="submission" date="2024-02" db="EMBL/GenBank/DDBJ databases">
        <authorList>
            <person name="Chen Y."/>
            <person name="Shah S."/>
            <person name="Dougan E. K."/>
            <person name="Thang M."/>
            <person name="Chan C."/>
        </authorList>
    </citation>
    <scope>NUCLEOTIDE SEQUENCE [LARGE SCALE GENOMIC DNA]</scope>
</reference>
<proteinExistence type="predicted"/>
<accession>A0ABP0PPV4</accession>
<protein>
    <submittedName>
        <fullName evidence="1">ATP-dependent (S)-NAD(P)H-hydrate dehydratase (ATP-dependent NAD(P)HX dehydratase)</fullName>
    </submittedName>
</protein>
<sequence length="607" mass="66150">MPDELQIFWRPPLTSSCRFYTKDLQRPMGLAVDRAEPPVLQVAGWIRGTLLEPADAATTGLRRQVGDEVERESRTPDEVASFDAGEGGLVRWTGLVTLDPGSRVRLTGPSDFRLTWGRARRALVGAVLADASVRPGQCESLSHWFEVTCEPLRKAPISVEVCGPKKGAVNSTWSPLLRQQLCGPEAWSLVHAPWVTCHGVPCEMPEAWRSPPHGLLAGSTGSTDGEGPVPRPVLSILVVMPAVPPEAGVGCMTPNWTLVAALEEAMYRALGARYQLFVVPISQEEQLGRLDPAAVKSLLDRAEVQGAVYLLSPQRVAGEFRTKHDLVHDVPLFQLMERLEGAGVPTLWPHPSHLYRTLVKVGYSWRSAGVTLCHGLVELANTLLEVARGGEHSSFMADQLQRAKQVQELIDGILCEAMVYVLHGQMVAHPQYYRFPEHKAPPQYLHRKAAKEILGGETALAHCEEVMKKIVEHWILWASAQCATPIPFLRIDFLLSVAAPGSAPLAVWTGEVSELGVAVELQGLHGHESRELVMDTLMASVRGNRGAGAVDGVGESEVFRESEVGHGRFGFGGCGCILSVVSSVVSQMRSRTLWTSSSRNLGVSWFG</sequence>
<dbReference type="EMBL" id="CAXAMM010038002">
    <property type="protein sequence ID" value="CAK9078040.1"/>
    <property type="molecule type" value="Genomic_DNA"/>
</dbReference>
<comment type="caution">
    <text evidence="1">The sequence shown here is derived from an EMBL/GenBank/DDBJ whole genome shotgun (WGS) entry which is preliminary data.</text>
</comment>
<dbReference type="Proteomes" id="UP001642464">
    <property type="component" value="Unassembled WGS sequence"/>
</dbReference>
<organism evidence="1 2">
    <name type="scientific">Durusdinium trenchii</name>
    <dbReference type="NCBI Taxonomy" id="1381693"/>
    <lineage>
        <taxon>Eukaryota</taxon>
        <taxon>Sar</taxon>
        <taxon>Alveolata</taxon>
        <taxon>Dinophyceae</taxon>
        <taxon>Suessiales</taxon>
        <taxon>Symbiodiniaceae</taxon>
        <taxon>Durusdinium</taxon>
    </lineage>
</organism>
<evidence type="ECO:0000313" key="1">
    <source>
        <dbReference type="EMBL" id="CAK9078040.1"/>
    </source>
</evidence>
<keyword evidence="2" id="KW-1185">Reference proteome</keyword>
<name>A0ABP0PPV4_9DINO</name>